<protein>
    <submittedName>
        <fullName evidence="1">Uncharacterized protein</fullName>
    </submittedName>
</protein>
<accession>X1GET9</accession>
<organism evidence="1">
    <name type="scientific">marine sediment metagenome</name>
    <dbReference type="NCBI Taxonomy" id="412755"/>
    <lineage>
        <taxon>unclassified sequences</taxon>
        <taxon>metagenomes</taxon>
        <taxon>ecological metagenomes</taxon>
    </lineage>
</organism>
<proteinExistence type="predicted"/>
<feature type="non-terminal residue" evidence="1">
    <location>
        <position position="326"/>
    </location>
</feature>
<sequence>PFIQNNFDISYEENRDADFVKTSAQRSVTKQWIKNSNFSSVPIEPTWYWENGSEGDNSDMDATTSTGQVNYDVLGETRTFTVVSGIINSSTSPDWVQFRNGEFQYPDTSEIRAYGAYVSHEWADDTNQAPSVHWKTNISIPIDMSDYVITSASLEVIVNASVSADVDTPNDQEDGVTRLPPAYWENFAIGDSVTYYAQISDLGYNPPRYTVASNKTISLGQNNPQDLTISDSPLESVGEIDLITALNSVFDKDTSHSNFTLTLGIDIYSEDNLPGIDWDNFDDLIIKTCNLTFTVKKKIDQFTKLSWNQKGNTLNSTKVQVTDAKF</sequence>
<dbReference type="AlphaFoldDB" id="X1GET9"/>
<feature type="non-terminal residue" evidence="1">
    <location>
        <position position="1"/>
    </location>
</feature>
<reference evidence="1" key="1">
    <citation type="journal article" date="2014" name="Front. Microbiol.">
        <title>High frequency of phylogenetically diverse reductive dehalogenase-homologous genes in deep subseafloor sedimentary metagenomes.</title>
        <authorList>
            <person name="Kawai M."/>
            <person name="Futagami T."/>
            <person name="Toyoda A."/>
            <person name="Takaki Y."/>
            <person name="Nishi S."/>
            <person name="Hori S."/>
            <person name="Arai W."/>
            <person name="Tsubouchi T."/>
            <person name="Morono Y."/>
            <person name="Uchiyama I."/>
            <person name="Ito T."/>
            <person name="Fujiyama A."/>
            <person name="Inagaki F."/>
            <person name="Takami H."/>
        </authorList>
    </citation>
    <scope>NUCLEOTIDE SEQUENCE</scope>
    <source>
        <strain evidence="1">Expedition CK06-06</strain>
    </source>
</reference>
<gene>
    <name evidence="1" type="ORF">S03H2_18621</name>
</gene>
<comment type="caution">
    <text evidence="1">The sequence shown here is derived from an EMBL/GenBank/DDBJ whole genome shotgun (WGS) entry which is preliminary data.</text>
</comment>
<name>X1GET9_9ZZZZ</name>
<dbReference type="EMBL" id="BARU01009673">
    <property type="protein sequence ID" value="GAH40114.1"/>
    <property type="molecule type" value="Genomic_DNA"/>
</dbReference>
<evidence type="ECO:0000313" key="1">
    <source>
        <dbReference type="EMBL" id="GAH40114.1"/>
    </source>
</evidence>